<keyword evidence="9" id="KW-1185">Reference proteome</keyword>
<evidence type="ECO:0000256" key="5">
    <source>
        <dbReference type="ARBA" id="ARBA00022989"/>
    </source>
</evidence>
<feature type="transmembrane region" description="Helical" evidence="7">
    <location>
        <begin position="203"/>
        <end position="225"/>
    </location>
</feature>
<keyword evidence="6 7" id="KW-0472">Membrane</keyword>
<keyword evidence="4 7" id="KW-0812">Transmembrane</keyword>
<dbReference type="CDD" id="cd13134">
    <property type="entry name" value="MATE_like_8"/>
    <property type="match status" value="1"/>
</dbReference>
<feature type="transmembrane region" description="Helical" evidence="7">
    <location>
        <begin position="246"/>
        <end position="272"/>
    </location>
</feature>
<dbReference type="InterPro" id="IPR048279">
    <property type="entry name" value="MdtK-like"/>
</dbReference>
<comment type="caution">
    <text evidence="8">The sequence shown here is derived from an EMBL/GenBank/DDBJ whole genome shotgun (WGS) entry which is preliminary data.</text>
</comment>
<dbReference type="Proteomes" id="UP001469365">
    <property type="component" value="Unassembled WGS sequence"/>
</dbReference>
<dbReference type="RefSeq" id="WP_341415809.1">
    <property type="nucleotide sequence ID" value="NZ_JBBPCC010000007.1"/>
</dbReference>
<dbReference type="PANTHER" id="PTHR42925">
    <property type="entry name" value="MULTIDRUG AND TOXIN EFFLUX PROTEIN MATE FAMILY"/>
    <property type="match status" value="1"/>
</dbReference>
<feature type="transmembrane region" description="Helical" evidence="7">
    <location>
        <begin position="139"/>
        <end position="161"/>
    </location>
</feature>
<protein>
    <submittedName>
        <fullName evidence="8">MATE family efflux transporter</fullName>
    </submittedName>
</protein>
<gene>
    <name evidence="8" type="ORF">WMW72_12465</name>
</gene>
<keyword evidence="3" id="KW-1003">Cell membrane</keyword>
<evidence type="ECO:0000256" key="1">
    <source>
        <dbReference type="ARBA" id="ARBA00004651"/>
    </source>
</evidence>
<dbReference type="InterPro" id="IPR002528">
    <property type="entry name" value="MATE_fam"/>
</dbReference>
<feature type="transmembrane region" description="Helical" evidence="7">
    <location>
        <begin position="400"/>
        <end position="428"/>
    </location>
</feature>
<evidence type="ECO:0000256" key="4">
    <source>
        <dbReference type="ARBA" id="ARBA00022692"/>
    </source>
</evidence>
<keyword evidence="2" id="KW-0813">Transport</keyword>
<dbReference type="PANTHER" id="PTHR42925:SF1">
    <property type="entry name" value="VIRULENCE FACTOR MVIN"/>
    <property type="match status" value="1"/>
</dbReference>
<evidence type="ECO:0000313" key="9">
    <source>
        <dbReference type="Proteomes" id="UP001469365"/>
    </source>
</evidence>
<evidence type="ECO:0000256" key="2">
    <source>
        <dbReference type="ARBA" id="ARBA00022448"/>
    </source>
</evidence>
<proteinExistence type="predicted"/>
<organism evidence="8 9">
    <name type="scientific">Paenibacillus filicis</name>
    <dbReference type="NCBI Taxonomy" id="669464"/>
    <lineage>
        <taxon>Bacteria</taxon>
        <taxon>Bacillati</taxon>
        <taxon>Bacillota</taxon>
        <taxon>Bacilli</taxon>
        <taxon>Bacillales</taxon>
        <taxon>Paenibacillaceae</taxon>
        <taxon>Paenibacillus</taxon>
    </lineage>
</organism>
<sequence>METKTEVTKASPHTSTSSKQFWNLTWPIWIEMLLGLVMGNSDTLMLSFLSDHAVAAVALANQYIMLALLLMQVIATGTQVVLSQYLGARRWEESDRITFSCISLNVLAGGLFSLILVIAREPLLRLLHIAPELMADASAYLLIVGGFLFLQSLVNGISGVLKVYGHVREAMLISVGMNVLHIGTNMVMIFGMLGFPAMGVQGAALSTVISRLAAAVVLFILLLKLRSLRLRWTSLVKFHLSDLRNMLKIGVPAAIEAFTYHLVQTAFLAFISTMGTEALAARQYAMNITMFISVFGTALGFANSILVGKLTGAGRYQEAYEQTRRSMSWSFMAAIVVIVLFIIFRHPLIGLFSQNPLVLKWGGQLLMLNLLVETGRVLNMNLVSALNAAGDAKFPVWMGLIFMVGLSLPAGYGLAISAGMGLVGIWIATGLDEWLRGLANLYRWNSRRWESYTLVKQAQNRQTSL</sequence>
<reference evidence="8 9" key="1">
    <citation type="submission" date="2024-04" db="EMBL/GenBank/DDBJ databases">
        <title>draft genome sequnece of Paenibacillus filicis.</title>
        <authorList>
            <person name="Kim D.-U."/>
        </authorList>
    </citation>
    <scope>NUCLEOTIDE SEQUENCE [LARGE SCALE GENOMIC DNA]</scope>
    <source>
        <strain evidence="8 9">KACC14197</strain>
    </source>
</reference>
<accession>A0ABU9DIL5</accession>
<feature type="transmembrane region" description="Helical" evidence="7">
    <location>
        <begin position="21"/>
        <end position="41"/>
    </location>
</feature>
<dbReference type="NCBIfam" id="TIGR00797">
    <property type="entry name" value="matE"/>
    <property type="match status" value="1"/>
</dbReference>
<comment type="subcellular location">
    <subcellularLocation>
        <location evidence="1">Cell membrane</location>
        <topology evidence="1">Multi-pass membrane protein</topology>
    </subcellularLocation>
</comment>
<evidence type="ECO:0000313" key="8">
    <source>
        <dbReference type="EMBL" id="MEK8128719.1"/>
    </source>
</evidence>
<feature type="transmembrane region" description="Helical" evidence="7">
    <location>
        <begin position="329"/>
        <end position="349"/>
    </location>
</feature>
<dbReference type="Pfam" id="PF01554">
    <property type="entry name" value="MatE"/>
    <property type="match status" value="2"/>
</dbReference>
<keyword evidence="5 7" id="KW-1133">Transmembrane helix</keyword>
<feature type="transmembrane region" description="Helical" evidence="7">
    <location>
        <begin position="97"/>
        <end position="119"/>
    </location>
</feature>
<evidence type="ECO:0000256" key="7">
    <source>
        <dbReference type="SAM" id="Phobius"/>
    </source>
</evidence>
<feature type="transmembrane region" description="Helical" evidence="7">
    <location>
        <begin position="173"/>
        <end position="197"/>
    </location>
</feature>
<dbReference type="EMBL" id="JBBPCC010000007">
    <property type="protein sequence ID" value="MEK8128719.1"/>
    <property type="molecule type" value="Genomic_DNA"/>
</dbReference>
<feature type="transmembrane region" description="Helical" evidence="7">
    <location>
        <begin position="284"/>
        <end position="308"/>
    </location>
</feature>
<dbReference type="InterPro" id="IPR047135">
    <property type="entry name" value="YsiQ"/>
</dbReference>
<evidence type="ECO:0000256" key="3">
    <source>
        <dbReference type="ARBA" id="ARBA00022475"/>
    </source>
</evidence>
<dbReference type="PIRSF" id="PIRSF006603">
    <property type="entry name" value="DinF"/>
    <property type="match status" value="1"/>
</dbReference>
<feature type="transmembrane region" description="Helical" evidence="7">
    <location>
        <begin position="53"/>
        <end position="76"/>
    </location>
</feature>
<name>A0ABU9DIL5_9BACL</name>
<evidence type="ECO:0000256" key="6">
    <source>
        <dbReference type="ARBA" id="ARBA00023136"/>
    </source>
</evidence>